<protein>
    <submittedName>
        <fullName evidence="10">PPP1R12C</fullName>
    </submittedName>
</protein>
<evidence type="ECO:0000256" key="1">
    <source>
        <dbReference type="ARBA" id="ARBA00004175"/>
    </source>
</evidence>
<evidence type="ECO:0000256" key="2">
    <source>
        <dbReference type="ARBA" id="ARBA00022473"/>
    </source>
</evidence>
<keyword evidence="3" id="KW-0268">Exocytosis</keyword>
<dbReference type="InterPro" id="IPR051226">
    <property type="entry name" value="PP1_Regulatory_Subunit"/>
</dbReference>
<evidence type="ECO:0000256" key="9">
    <source>
        <dbReference type="PROSITE-ProRule" id="PRU00023"/>
    </source>
</evidence>
<evidence type="ECO:0000256" key="4">
    <source>
        <dbReference type="ARBA" id="ARBA00022537"/>
    </source>
</evidence>
<dbReference type="EMBL" id="CP092867">
    <property type="protein sequence ID" value="UYV67457.1"/>
    <property type="molecule type" value="Genomic_DNA"/>
</dbReference>
<organism evidence="10 11">
    <name type="scientific">Cordylochernes scorpioides</name>
    <dbReference type="NCBI Taxonomy" id="51811"/>
    <lineage>
        <taxon>Eukaryota</taxon>
        <taxon>Metazoa</taxon>
        <taxon>Ecdysozoa</taxon>
        <taxon>Arthropoda</taxon>
        <taxon>Chelicerata</taxon>
        <taxon>Arachnida</taxon>
        <taxon>Pseudoscorpiones</taxon>
        <taxon>Cheliferoidea</taxon>
        <taxon>Chernetidae</taxon>
        <taxon>Cordylochernes</taxon>
    </lineage>
</organism>
<dbReference type="Pfam" id="PF12796">
    <property type="entry name" value="Ank_2"/>
    <property type="match status" value="1"/>
</dbReference>
<proteinExistence type="inferred from homology"/>
<evidence type="ECO:0000256" key="5">
    <source>
        <dbReference type="ARBA" id="ARBA00022737"/>
    </source>
</evidence>
<evidence type="ECO:0000313" key="11">
    <source>
        <dbReference type="Proteomes" id="UP001235939"/>
    </source>
</evidence>
<dbReference type="InterPro" id="IPR002110">
    <property type="entry name" value="Ankyrin_rpt"/>
</dbReference>
<dbReference type="InterPro" id="IPR036770">
    <property type="entry name" value="Ankyrin_rpt-contain_sf"/>
</dbReference>
<comment type="subcellular location">
    <subcellularLocation>
        <location evidence="1">Target cell membrane</location>
    </subcellularLocation>
</comment>
<name>A0ABY6KI33_9ARAC</name>
<reference evidence="10 11" key="1">
    <citation type="submission" date="2022-01" db="EMBL/GenBank/DDBJ databases">
        <title>A chromosomal length assembly of Cordylochernes scorpioides.</title>
        <authorList>
            <person name="Zeh D."/>
            <person name="Zeh J."/>
        </authorList>
    </citation>
    <scope>NUCLEOTIDE SEQUENCE [LARGE SCALE GENOMIC DNA]</scope>
    <source>
        <strain evidence="10">IN4F17</strain>
        <tissue evidence="10">Whole Body</tissue>
    </source>
</reference>
<keyword evidence="7" id="KW-0472">Membrane</keyword>
<keyword evidence="5" id="KW-0677">Repeat</keyword>
<dbReference type="PANTHER" id="PTHR24179:SF21">
    <property type="entry name" value="MYOSIN BINDING SUBUNIT, ISOFORM O"/>
    <property type="match status" value="1"/>
</dbReference>
<accession>A0ABY6KI33</accession>
<dbReference type="Gene3D" id="1.25.40.20">
    <property type="entry name" value="Ankyrin repeat-containing domain"/>
    <property type="match status" value="2"/>
</dbReference>
<keyword evidence="6" id="KW-0528">Neurotoxin</keyword>
<dbReference type="PROSITE" id="PS50297">
    <property type="entry name" value="ANK_REP_REGION"/>
    <property type="match status" value="2"/>
</dbReference>
<feature type="repeat" description="ANK" evidence="9">
    <location>
        <begin position="141"/>
        <end position="159"/>
    </location>
</feature>
<keyword evidence="9" id="KW-0040">ANK repeat</keyword>
<feature type="repeat" description="ANK" evidence="9">
    <location>
        <begin position="30"/>
        <end position="55"/>
    </location>
</feature>
<dbReference type="Proteomes" id="UP001235939">
    <property type="component" value="Chromosome 05"/>
</dbReference>
<evidence type="ECO:0000256" key="6">
    <source>
        <dbReference type="ARBA" id="ARBA00023028"/>
    </source>
</evidence>
<keyword evidence="2" id="KW-0217">Developmental protein</keyword>
<dbReference type="SUPFAM" id="SSF48403">
    <property type="entry name" value="Ankyrin repeat"/>
    <property type="match status" value="1"/>
</dbReference>
<sequence>MVFQACIDNNLEMVEFLVSHGCDVNFSDFEGWTPLHAAASCGLDSIVKCTLQRGAVYMRVMWCPRYLIEHGGDVAAVNNEGALPIDITDTPEVAALLQSEMDRKGVDQEAARQIEEKQMREDLQHYLDQGGNFMDLVHPRTGATPLHVAAAKGYLSLIR</sequence>
<evidence type="ECO:0000313" key="10">
    <source>
        <dbReference type="EMBL" id="UYV67457.1"/>
    </source>
</evidence>
<dbReference type="PANTHER" id="PTHR24179">
    <property type="entry name" value="PROTEIN PHOSPHATASE 1 REGULATORY SUBUNIT 12"/>
    <property type="match status" value="1"/>
</dbReference>
<keyword evidence="4" id="KW-1052">Target cell membrane</keyword>
<dbReference type="PROSITE" id="PS50088">
    <property type="entry name" value="ANK_REPEAT"/>
    <property type="match status" value="2"/>
</dbReference>
<evidence type="ECO:0000256" key="7">
    <source>
        <dbReference type="ARBA" id="ARBA00023298"/>
    </source>
</evidence>
<keyword evidence="11" id="KW-1185">Reference proteome</keyword>
<evidence type="ECO:0000256" key="3">
    <source>
        <dbReference type="ARBA" id="ARBA00022483"/>
    </source>
</evidence>
<keyword evidence="7" id="KW-1053">Target membrane</keyword>
<evidence type="ECO:0000256" key="8">
    <source>
        <dbReference type="ARBA" id="ARBA00038386"/>
    </source>
</evidence>
<comment type="similarity">
    <text evidence="8">Belongs to the NRARP family.</text>
</comment>
<gene>
    <name evidence="10" type="ORF">LAZ67_5000683</name>
</gene>
<keyword evidence="6" id="KW-0638">Presynaptic neurotoxin</keyword>
<keyword evidence="6" id="KW-0800">Toxin</keyword>